<reference evidence="2 3" key="1">
    <citation type="submission" date="2019-08" db="EMBL/GenBank/DDBJ databases">
        <title>Whole-genome Sequencing of e-waste polymer degrading bacterium Pseudomonas sp. strain PE08.</title>
        <authorList>
            <person name="Kirdat K."/>
            <person name="Debbarma P."/>
            <person name="Narawade N."/>
            <person name="Suyal D."/>
            <person name="Thorat V."/>
            <person name="Shouche Y."/>
            <person name="Goel R."/>
            <person name="Yadav A."/>
        </authorList>
    </citation>
    <scope>NUCLEOTIDE SEQUENCE [LARGE SCALE GENOMIC DNA]</scope>
    <source>
        <strain evidence="2 3">PE08</strain>
    </source>
</reference>
<evidence type="ECO:0000313" key="3">
    <source>
        <dbReference type="Proteomes" id="UP000327179"/>
    </source>
</evidence>
<dbReference type="InterPro" id="IPR021268">
    <property type="entry name" value="DUF2845"/>
</dbReference>
<feature type="chain" id="PRO_5023877161" evidence="1">
    <location>
        <begin position="21"/>
        <end position="101"/>
    </location>
</feature>
<feature type="signal peptide" evidence="1">
    <location>
        <begin position="1"/>
        <end position="20"/>
    </location>
</feature>
<dbReference type="RefSeq" id="WP_151136987.1">
    <property type="nucleotide sequence ID" value="NZ_CP043311.1"/>
</dbReference>
<dbReference type="KEGG" id="plal:FXN65_23690"/>
<name>A0A5J6QQC7_9GAMM</name>
<dbReference type="Pfam" id="PF11006">
    <property type="entry name" value="DUF2845"/>
    <property type="match status" value="1"/>
</dbReference>
<evidence type="ECO:0000256" key="1">
    <source>
        <dbReference type="SAM" id="SignalP"/>
    </source>
</evidence>
<keyword evidence="1" id="KW-0732">Signal</keyword>
<dbReference type="EMBL" id="CP043311">
    <property type="protein sequence ID" value="QEY64918.1"/>
    <property type="molecule type" value="Genomic_DNA"/>
</dbReference>
<organism evidence="2 3">
    <name type="scientific">Metapseudomonas lalkuanensis</name>
    <dbReference type="NCBI Taxonomy" id="2604832"/>
    <lineage>
        <taxon>Bacteria</taxon>
        <taxon>Pseudomonadati</taxon>
        <taxon>Pseudomonadota</taxon>
        <taxon>Gammaproteobacteria</taxon>
        <taxon>Pseudomonadales</taxon>
        <taxon>Pseudomonadaceae</taxon>
        <taxon>Metapseudomonas</taxon>
    </lineage>
</organism>
<protein>
    <submittedName>
        <fullName evidence="2">DUF2845 domain-containing protein</fullName>
    </submittedName>
</protein>
<accession>A0A5J6QQC7</accession>
<evidence type="ECO:0000313" key="2">
    <source>
        <dbReference type="EMBL" id="QEY64918.1"/>
    </source>
</evidence>
<gene>
    <name evidence="2" type="ORF">FXN65_23690</name>
</gene>
<sequence>MTRRVLLCLSLLLAVGNAQASSTLRCNSNLISLDDTTSEVLNKCGEPISRADLGFKEVVDEYYRRNEVRVEEWVYGPRNGMYQFLRFEGNRLRNIDSKRGN</sequence>
<keyword evidence="3" id="KW-1185">Reference proteome</keyword>
<dbReference type="AlphaFoldDB" id="A0A5J6QQC7"/>
<dbReference type="Proteomes" id="UP000327179">
    <property type="component" value="Chromosome"/>
</dbReference>
<proteinExistence type="predicted"/>